<dbReference type="SMART" id="SM00849">
    <property type="entry name" value="Lactamase_B"/>
    <property type="match status" value="1"/>
</dbReference>
<organism evidence="2 3">
    <name type="scientific">Prolixibacter denitrificans</name>
    <dbReference type="NCBI Taxonomy" id="1541063"/>
    <lineage>
        <taxon>Bacteria</taxon>
        <taxon>Pseudomonadati</taxon>
        <taxon>Bacteroidota</taxon>
        <taxon>Bacteroidia</taxon>
        <taxon>Marinilabiliales</taxon>
        <taxon>Prolixibacteraceae</taxon>
        <taxon>Prolixibacter</taxon>
    </lineage>
</organism>
<dbReference type="SUPFAM" id="SSF56281">
    <property type="entry name" value="Metallo-hydrolase/oxidoreductase"/>
    <property type="match status" value="1"/>
</dbReference>
<comment type="caution">
    <text evidence="2">The sequence shown here is derived from an EMBL/GenBank/DDBJ whole genome shotgun (WGS) entry which is preliminary data.</text>
</comment>
<reference evidence="2 3" key="1">
    <citation type="submission" date="2019-10" db="EMBL/GenBank/DDBJ databases">
        <title>Prolixibacter strains distinguished by the presence of nitrate reductase genes were adept at nitrate-dependent anaerobic corrosion of metallic iron and carbon steel.</title>
        <authorList>
            <person name="Iino T."/>
            <person name="Shono N."/>
            <person name="Ito K."/>
            <person name="Nakamura R."/>
            <person name="Sueoka K."/>
            <person name="Harayama S."/>
            <person name="Ohkuma M."/>
        </authorList>
    </citation>
    <scope>NUCLEOTIDE SEQUENCE [LARGE SCALE GENOMIC DNA]</scope>
    <source>
        <strain evidence="2 3">MIC1-1</strain>
    </source>
</reference>
<dbReference type="PANTHER" id="PTHR47619:SF1">
    <property type="entry name" value="EXODEOXYRIBONUCLEASE WALJ"/>
    <property type="match status" value="1"/>
</dbReference>
<dbReference type="Proteomes" id="UP000396862">
    <property type="component" value="Unassembled WGS sequence"/>
</dbReference>
<gene>
    <name evidence="2" type="ORF">JCM18694_25450</name>
</gene>
<dbReference type="Pfam" id="PF12706">
    <property type="entry name" value="Lactamase_B_2"/>
    <property type="match status" value="1"/>
</dbReference>
<protein>
    <submittedName>
        <fullName evidence="2">MBL fold metallo-hydrolase</fullName>
    </submittedName>
</protein>
<feature type="domain" description="Metallo-beta-lactamase" evidence="1">
    <location>
        <begin position="30"/>
        <end position="196"/>
    </location>
</feature>
<evidence type="ECO:0000313" key="2">
    <source>
        <dbReference type="EMBL" id="GET22299.1"/>
    </source>
</evidence>
<dbReference type="Gene3D" id="3.60.15.10">
    <property type="entry name" value="Ribonuclease Z/Hydroxyacylglutathione hydrolase-like"/>
    <property type="match status" value="1"/>
</dbReference>
<dbReference type="InterPro" id="IPR052533">
    <property type="entry name" value="WalJ/YycJ-like"/>
</dbReference>
<dbReference type="EMBL" id="BLAU01000001">
    <property type="protein sequence ID" value="GET22299.1"/>
    <property type="molecule type" value="Genomic_DNA"/>
</dbReference>
<accession>A0ABQ0ZLM9</accession>
<sequence length="271" mass="30487">MHIRTGCFILALIFRKGKMIEICAIASGSNGNCYYVGNEMEAVLIDLGISTKQAVQRIAEKGLNLQKIKAVFVSHEHADHVRGVRVFSKRYSIPVYFTAQTYLKLSRRVQPNSPRFFKPGESVTIGSITVHSFLKNHDAVEPCSFRIELNNKHIGVFTDIGEPCENLQQHFTQCQAVFLETNYDEPMLLNGPYPYYLKQRVGSKNGHLSNVQALNLVQEQAGEELGLIFLSHISAENNTPELAMESFGLISDKYDVRLTSRHAPTDVVRID</sequence>
<evidence type="ECO:0000259" key="1">
    <source>
        <dbReference type="SMART" id="SM00849"/>
    </source>
</evidence>
<dbReference type="InterPro" id="IPR036866">
    <property type="entry name" value="RibonucZ/Hydroxyglut_hydro"/>
</dbReference>
<proteinExistence type="predicted"/>
<keyword evidence="3" id="KW-1185">Reference proteome</keyword>
<name>A0ABQ0ZLM9_9BACT</name>
<evidence type="ECO:0000313" key="3">
    <source>
        <dbReference type="Proteomes" id="UP000396862"/>
    </source>
</evidence>
<dbReference type="PANTHER" id="PTHR47619">
    <property type="entry name" value="METALLO-HYDROLASE YYCJ-RELATED"/>
    <property type="match status" value="1"/>
</dbReference>
<dbReference type="InterPro" id="IPR001279">
    <property type="entry name" value="Metallo-B-lactamas"/>
</dbReference>